<dbReference type="RefSeq" id="WP_148376288.1">
    <property type="nucleotide sequence ID" value="NZ_VSIY01000003.1"/>
</dbReference>
<feature type="domain" description="PepSY" evidence="3">
    <location>
        <begin position="12"/>
        <end position="92"/>
    </location>
</feature>
<dbReference type="InterPro" id="IPR025711">
    <property type="entry name" value="PepSY"/>
</dbReference>
<protein>
    <submittedName>
        <fullName evidence="4">PepSY domain-containing protein</fullName>
    </submittedName>
</protein>
<evidence type="ECO:0000313" key="5">
    <source>
        <dbReference type="Proteomes" id="UP000322080"/>
    </source>
</evidence>
<gene>
    <name evidence="4" type="ORF">FVF75_03185</name>
</gene>
<accession>A0A5D0RR96</accession>
<name>A0A5D0RR96_9RHOB</name>
<feature type="signal peptide" evidence="2">
    <location>
        <begin position="1"/>
        <end position="27"/>
    </location>
</feature>
<dbReference type="EMBL" id="VSIY01000003">
    <property type="protein sequence ID" value="TYB83198.1"/>
    <property type="molecule type" value="Genomic_DNA"/>
</dbReference>
<feature type="compositionally biased region" description="Low complexity" evidence="1">
    <location>
        <begin position="107"/>
        <end position="118"/>
    </location>
</feature>
<evidence type="ECO:0000256" key="2">
    <source>
        <dbReference type="SAM" id="SignalP"/>
    </source>
</evidence>
<keyword evidence="2" id="KW-0732">Signal</keyword>
<dbReference type="Proteomes" id="UP000322080">
    <property type="component" value="Unassembled WGS sequence"/>
</dbReference>
<keyword evidence="5" id="KW-1185">Reference proteome</keyword>
<feature type="chain" id="PRO_5022734748" evidence="2">
    <location>
        <begin position="28"/>
        <end position="133"/>
    </location>
</feature>
<dbReference type="Pfam" id="PF13670">
    <property type="entry name" value="PepSY_2"/>
    <property type="match status" value="1"/>
</dbReference>
<sequence>MKPKLTHVVAFTAFAGLAALSAGVALADDDDCRVPMADWQPREAVIALADENGWMLHEIEIDDGCYEIEARNREGRDIEVTLDPRTLAVIEIEYDDDDDKARGNRRGPTPAGTIAPPANGLFENATPPQVKSN</sequence>
<comment type="caution">
    <text evidence="4">The sequence shown here is derived from an EMBL/GenBank/DDBJ whole genome shotgun (WGS) entry which is preliminary data.</text>
</comment>
<proteinExistence type="predicted"/>
<feature type="region of interest" description="Disordered" evidence="1">
    <location>
        <begin position="97"/>
        <end position="133"/>
    </location>
</feature>
<reference evidence="4 5" key="1">
    <citation type="submission" date="2019-08" db="EMBL/GenBank/DDBJ databases">
        <title>Identification of a novel species of the genus Boseongicola.</title>
        <authorList>
            <person name="Zhang X.-Q."/>
        </authorList>
    </citation>
    <scope>NUCLEOTIDE SEQUENCE [LARGE SCALE GENOMIC DNA]</scope>
    <source>
        <strain evidence="4 5">HY14</strain>
    </source>
</reference>
<dbReference type="AlphaFoldDB" id="A0A5D0RR96"/>
<evidence type="ECO:0000259" key="3">
    <source>
        <dbReference type="Pfam" id="PF13670"/>
    </source>
</evidence>
<evidence type="ECO:0000256" key="1">
    <source>
        <dbReference type="SAM" id="MobiDB-lite"/>
    </source>
</evidence>
<evidence type="ECO:0000313" key="4">
    <source>
        <dbReference type="EMBL" id="TYB83198.1"/>
    </source>
</evidence>
<organism evidence="4 5">
    <name type="scientific">Maritimibacter fusiformis</name>
    <dbReference type="NCBI Taxonomy" id="2603819"/>
    <lineage>
        <taxon>Bacteria</taxon>
        <taxon>Pseudomonadati</taxon>
        <taxon>Pseudomonadota</taxon>
        <taxon>Alphaproteobacteria</taxon>
        <taxon>Rhodobacterales</taxon>
        <taxon>Roseobacteraceae</taxon>
        <taxon>Maritimibacter</taxon>
    </lineage>
</organism>